<dbReference type="OrthoDB" id="444344at2759"/>
<evidence type="ECO:0000313" key="3">
    <source>
        <dbReference type="Proteomes" id="UP000324585"/>
    </source>
</evidence>
<gene>
    <name evidence="2" type="ORF">FVE85_8902</name>
</gene>
<protein>
    <submittedName>
        <fullName evidence="2">Uncharacterized protein</fullName>
    </submittedName>
</protein>
<name>A0A5J4YSP3_PORPP</name>
<feature type="region of interest" description="Disordered" evidence="1">
    <location>
        <begin position="110"/>
        <end position="136"/>
    </location>
</feature>
<sequence>MVRTRSQSRQNATARRFTGCHQSGVNEITLPGTCAQPATSEAYFATFPDWGTPLRVSAVLGMRAAKYETFVFGRSPTPDQIVGFCKACSFALEGTSISAMTNRLEYHHKKKHSLPLSETRDGAPRRTHATPPAPHYSEPGFSVALSDALLDAIAHSPLSGGAWPSIQAAFAAVPDLCHWLRSHDVRALFALPKLILSIFDTRISRFCSAAAALFAELTDRAIDSFGQRTDSTPIKRSRQFAEAGRGGKAVDAFVQAAAFDATDSRFSALAERLHPPADDPIVPDGARVFELQVEASEVLHQMQGLLAKDSSACPDGLTCSSVASFLLGTVRDEFVDALTVYITSDNRTYWSSQGVQQGDPLGPALFGSALFQFLEQLPDAPKTFLRPLSLYLGDGSSMVSLRQVGAILEVFSQYGPRYGLFVNCANYEIYAPREDVLLTHALVPGDLVFRQSGVSSLGVPLAGSTALNVCKIMHTIRLVPRQAAQAACDALDRAMAQHRQRLLGFPSASTSHTNIYETWLRLPPAQGGAGVRLTSDVALPTFVACAIRTLSMVVAWAVKLSDIGADLPALLNDEQRVEWAHVPVYESMFPDMHAALLAWRAQHGPDHLINMQRGLCAVRDAKTQEALQGSLSRALQPYLETAKLPGAGA</sequence>
<organism evidence="2 3">
    <name type="scientific">Porphyridium purpureum</name>
    <name type="common">Red alga</name>
    <name type="synonym">Porphyridium cruentum</name>
    <dbReference type="NCBI Taxonomy" id="35688"/>
    <lineage>
        <taxon>Eukaryota</taxon>
        <taxon>Rhodophyta</taxon>
        <taxon>Bangiophyceae</taxon>
        <taxon>Porphyridiales</taxon>
        <taxon>Porphyridiaceae</taxon>
        <taxon>Porphyridium</taxon>
    </lineage>
</organism>
<evidence type="ECO:0000256" key="1">
    <source>
        <dbReference type="SAM" id="MobiDB-lite"/>
    </source>
</evidence>
<reference evidence="3" key="1">
    <citation type="journal article" date="2019" name="Nat. Commun.">
        <title>Expansion of phycobilisome linker gene families in mesophilic red algae.</title>
        <authorList>
            <person name="Lee J."/>
            <person name="Kim D."/>
            <person name="Bhattacharya D."/>
            <person name="Yoon H.S."/>
        </authorList>
    </citation>
    <scope>NUCLEOTIDE SEQUENCE [LARGE SCALE GENOMIC DNA]</scope>
    <source>
        <strain evidence="3">CCMP 1328</strain>
    </source>
</reference>
<evidence type="ECO:0000313" key="2">
    <source>
        <dbReference type="EMBL" id="KAA8493457.1"/>
    </source>
</evidence>
<keyword evidence="3" id="KW-1185">Reference proteome</keyword>
<accession>A0A5J4YSP3</accession>
<dbReference type="EMBL" id="VRMN01000007">
    <property type="protein sequence ID" value="KAA8493457.1"/>
    <property type="molecule type" value="Genomic_DNA"/>
</dbReference>
<dbReference type="Proteomes" id="UP000324585">
    <property type="component" value="Unassembled WGS sequence"/>
</dbReference>
<proteinExistence type="predicted"/>
<comment type="caution">
    <text evidence="2">The sequence shown here is derived from an EMBL/GenBank/DDBJ whole genome shotgun (WGS) entry which is preliminary data.</text>
</comment>
<dbReference type="AlphaFoldDB" id="A0A5J4YSP3"/>